<dbReference type="InterPro" id="IPR005846">
    <property type="entry name" value="A-D-PHexomutase_a/b/a-III"/>
</dbReference>
<dbReference type="EMBL" id="CP014671">
    <property type="protein sequence ID" value="ANX04950.1"/>
    <property type="molecule type" value="Genomic_DNA"/>
</dbReference>
<keyword evidence="3" id="KW-0597">Phosphoprotein</keyword>
<sequence>MTTSPLAGQPAPPDLLVNVPRLVTAYYSDTPDPAQAAQRVAFGTSGHRGCAFDGSFNEWHVLAISQAICDYRTQQGIDGPLFLGIDTHALSEPARVSALEVLAANGVEVMLDARDDYTPTPVISHAILCYNRARASGLADGIVITPSHNPPDSGGYKYNPPSGGPAGNDVTGRIEAMANAYLKDRLRNVKRMPLQQALRAATTHRHDFVTAYVADLGSVLDMDAIRGAGVRMGVDPLGGAGVHYWGAIAERHGLDLTVVNAVVDPTFRFMTVDWDGRIRMDPSSPWAMQGLIGLKDRFDIAFACDTDHDRHGIVTQGAGLLPPNHYLSVAIFYLFQHRPQWSPAAAIGKTLVSSRMIDRVAAKLGRRLYEVPVGFKWFVDGLMDGSLGFVGEESAGATFVRRDGSVWTTDKDGIVPALLAAEITARLGRDPGEIYRQLTGEFGAPAYDRIEAPATPAQKKMLAQLSPRQVHSTQLAGENILATLTRAPGNDAPIGGLKVVAENGWFAARPSGTEDIYKIYAESFLGEAHLRRIQSEAQTIVGAALASAG</sequence>
<dbReference type="Proteomes" id="UP000092952">
    <property type="component" value="Chromosome"/>
</dbReference>
<keyword evidence="6" id="KW-0413">Isomerase</keyword>
<dbReference type="Gene3D" id="3.40.120.10">
    <property type="entry name" value="Alpha-D-Glucose-1,6-Bisphosphate, subunit A, domain 3"/>
    <property type="match status" value="3"/>
</dbReference>
<evidence type="ECO:0000256" key="1">
    <source>
        <dbReference type="ARBA" id="ARBA00001946"/>
    </source>
</evidence>
<dbReference type="NCBIfam" id="TIGR01132">
    <property type="entry name" value="pgm"/>
    <property type="match status" value="1"/>
</dbReference>
<evidence type="ECO:0000259" key="11">
    <source>
        <dbReference type="Pfam" id="PF02879"/>
    </source>
</evidence>
<keyword evidence="5 8" id="KW-0460">Magnesium</keyword>
<dbReference type="InterPro" id="IPR005843">
    <property type="entry name" value="A-D-PHexomutase_C"/>
</dbReference>
<dbReference type="PANTHER" id="PTHR45745:SF1">
    <property type="entry name" value="PHOSPHOGLUCOMUTASE 2B-RELATED"/>
    <property type="match status" value="1"/>
</dbReference>
<name>A0A1B1YVN6_9GAMM</name>
<feature type="domain" description="Alpha-D-phosphohexomutase alpha/beta/alpha" evidence="12">
    <location>
        <begin position="323"/>
        <end position="439"/>
    </location>
</feature>
<dbReference type="GO" id="GO:0008973">
    <property type="term" value="F:phosphopentomutase activity"/>
    <property type="evidence" value="ECO:0007669"/>
    <property type="project" value="TreeGrafter"/>
</dbReference>
<dbReference type="EC" id="5.4.2.2" evidence="7"/>
<dbReference type="GO" id="GO:0004614">
    <property type="term" value="F:phosphoglucomutase activity"/>
    <property type="evidence" value="ECO:0007669"/>
    <property type="project" value="UniProtKB-UniRule"/>
</dbReference>
<protein>
    <recommendedName>
        <fullName evidence="7">Phosphoglucomutase</fullName>
        <ecNumber evidence="7">5.4.2.2</ecNumber>
    </recommendedName>
</protein>
<gene>
    <name evidence="13" type="ORF">PG2T_12720</name>
</gene>
<evidence type="ECO:0000259" key="9">
    <source>
        <dbReference type="Pfam" id="PF00408"/>
    </source>
</evidence>
<dbReference type="SUPFAM" id="SSF53738">
    <property type="entry name" value="Phosphoglucomutase, first 3 domains"/>
    <property type="match status" value="3"/>
</dbReference>
<evidence type="ECO:0000259" key="10">
    <source>
        <dbReference type="Pfam" id="PF02878"/>
    </source>
</evidence>
<keyword evidence="4 8" id="KW-0479">Metal-binding</keyword>
<feature type="domain" description="Alpha-D-phosphohexomutase alpha/beta/alpha" evidence="10">
    <location>
        <begin position="40"/>
        <end position="181"/>
    </location>
</feature>
<dbReference type="SUPFAM" id="SSF55957">
    <property type="entry name" value="Phosphoglucomutase, C-terminal domain"/>
    <property type="match status" value="1"/>
</dbReference>
<evidence type="ECO:0000256" key="4">
    <source>
        <dbReference type="ARBA" id="ARBA00022723"/>
    </source>
</evidence>
<dbReference type="KEGG" id="gbi:PG2T_12720"/>
<proteinExistence type="inferred from homology"/>
<dbReference type="PROSITE" id="PS00710">
    <property type="entry name" value="PGM_PMM"/>
    <property type="match status" value="1"/>
</dbReference>
<feature type="domain" description="Alpha-D-phosphohexomutase C-terminal" evidence="9">
    <location>
        <begin position="491"/>
        <end position="536"/>
    </location>
</feature>
<evidence type="ECO:0000313" key="13">
    <source>
        <dbReference type="EMBL" id="ANX04950.1"/>
    </source>
</evidence>
<evidence type="ECO:0000256" key="5">
    <source>
        <dbReference type="ARBA" id="ARBA00022842"/>
    </source>
</evidence>
<keyword evidence="14" id="KW-1185">Reference proteome</keyword>
<evidence type="ECO:0000256" key="8">
    <source>
        <dbReference type="RuleBase" id="RU004326"/>
    </source>
</evidence>
<dbReference type="PANTHER" id="PTHR45745">
    <property type="entry name" value="PHOSPHOMANNOMUTASE 45A"/>
    <property type="match status" value="1"/>
</dbReference>
<dbReference type="RefSeq" id="WP_068806188.1">
    <property type="nucleotide sequence ID" value="NZ_CP014671.1"/>
</dbReference>
<dbReference type="InterPro" id="IPR036900">
    <property type="entry name" value="A-D-PHexomutase_C_sf"/>
</dbReference>
<dbReference type="GO" id="GO:0000287">
    <property type="term" value="F:magnesium ion binding"/>
    <property type="evidence" value="ECO:0007669"/>
    <property type="project" value="InterPro"/>
</dbReference>
<dbReference type="STRING" id="1810504.PG2T_12720"/>
<dbReference type="AlphaFoldDB" id="A0A1B1YVN6"/>
<dbReference type="Gene3D" id="3.30.310.50">
    <property type="entry name" value="Alpha-D-phosphohexomutase, C-terminal domain"/>
    <property type="match status" value="1"/>
</dbReference>
<dbReference type="InterPro" id="IPR016066">
    <property type="entry name" value="A-D-PHexomutase_CS"/>
</dbReference>
<dbReference type="InterPro" id="IPR016055">
    <property type="entry name" value="A-D-PHexomutase_a/b/a-I/II/III"/>
</dbReference>
<dbReference type="Pfam" id="PF02878">
    <property type="entry name" value="PGM_PMM_I"/>
    <property type="match status" value="1"/>
</dbReference>
<comment type="cofactor">
    <cofactor evidence="1">
        <name>Mg(2+)</name>
        <dbReference type="ChEBI" id="CHEBI:18420"/>
    </cofactor>
</comment>
<dbReference type="OrthoDB" id="9806956at2"/>
<comment type="similarity">
    <text evidence="2 8">Belongs to the phosphohexose mutase family.</text>
</comment>
<dbReference type="CDD" id="cd05801">
    <property type="entry name" value="PGM_like3"/>
    <property type="match status" value="1"/>
</dbReference>
<dbReference type="Pfam" id="PF02879">
    <property type="entry name" value="PGM_PMM_II"/>
    <property type="match status" value="1"/>
</dbReference>
<evidence type="ECO:0000313" key="14">
    <source>
        <dbReference type="Proteomes" id="UP000092952"/>
    </source>
</evidence>
<evidence type="ECO:0000256" key="2">
    <source>
        <dbReference type="ARBA" id="ARBA00010231"/>
    </source>
</evidence>
<organism evidence="13 14">
    <name type="scientific">Immundisolibacter cernigliae</name>
    <dbReference type="NCBI Taxonomy" id="1810504"/>
    <lineage>
        <taxon>Bacteria</taxon>
        <taxon>Pseudomonadati</taxon>
        <taxon>Pseudomonadota</taxon>
        <taxon>Gammaproteobacteria</taxon>
        <taxon>Immundisolibacterales</taxon>
        <taxon>Immundisolibacteraceae</taxon>
        <taxon>Immundisolibacter</taxon>
    </lineage>
</organism>
<dbReference type="InParanoid" id="A0A1B1YVN6"/>
<dbReference type="FunCoup" id="A0A1B1YVN6">
    <property type="interactions" value="485"/>
</dbReference>
<dbReference type="GO" id="GO:0005975">
    <property type="term" value="P:carbohydrate metabolic process"/>
    <property type="evidence" value="ECO:0007669"/>
    <property type="project" value="UniProtKB-UniRule"/>
</dbReference>
<dbReference type="GO" id="GO:0006166">
    <property type="term" value="P:purine ribonucleoside salvage"/>
    <property type="evidence" value="ECO:0007669"/>
    <property type="project" value="TreeGrafter"/>
</dbReference>
<reference evidence="14" key="1">
    <citation type="submission" date="2016-03" db="EMBL/GenBank/DDBJ databases">
        <title>Complete genome sequence of Solimmundus cernigliae, representing a novel lineage of polycyclic aromatic hydrocarbon degraders within the Gammaproteobacteria.</title>
        <authorList>
            <person name="Singleton D.R."/>
            <person name="Dickey A.N."/>
            <person name="Scholl E.H."/>
            <person name="Wright F.A."/>
            <person name="Aitken M.D."/>
        </authorList>
    </citation>
    <scope>NUCLEOTIDE SEQUENCE [LARGE SCALE GENOMIC DNA]</scope>
    <source>
        <strain evidence="14">TR3.2</strain>
    </source>
</reference>
<dbReference type="InterPro" id="IPR005852">
    <property type="entry name" value="PGM_a-D-Glc-sp"/>
</dbReference>
<dbReference type="Pfam" id="PF00408">
    <property type="entry name" value="PGM_PMM_IV"/>
    <property type="match status" value="1"/>
</dbReference>
<evidence type="ECO:0000256" key="6">
    <source>
        <dbReference type="ARBA" id="ARBA00023235"/>
    </source>
</evidence>
<dbReference type="InterPro" id="IPR005844">
    <property type="entry name" value="A-D-PHexomutase_a/b/a-I"/>
</dbReference>
<dbReference type="Pfam" id="PF02880">
    <property type="entry name" value="PGM_PMM_III"/>
    <property type="match status" value="1"/>
</dbReference>
<accession>A0A1B1YVN6</accession>
<evidence type="ECO:0000256" key="7">
    <source>
        <dbReference type="NCBIfam" id="TIGR01132"/>
    </source>
</evidence>
<evidence type="ECO:0000256" key="3">
    <source>
        <dbReference type="ARBA" id="ARBA00022553"/>
    </source>
</evidence>
<evidence type="ECO:0000259" key="12">
    <source>
        <dbReference type="Pfam" id="PF02880"/>
    </source>
</evidence>
<dbReference type="InterPro" id="IPR005845">
    <property type="entry name" value="A-D-PHexomutase_a/b/a-II"/>
</dbReference>
<feature type="domain" description="Alpha-D-phosphohexomutase alpha/beta/alpha" evidence="11">
    <location>
        <begin position="211"/>
        <end position="316"/>
    </location>
</feature>